<evidence type="ECO:0000313" key="1">
    <source>
        <dbReference type="EMBL" id="KDR76065.1"/>
    </source>
</evidence>
<dbReference type="AlphaFoldDB" id="A0A067SYQ6"/>
<proteinExistence type="predicted"/>
<dbReference type="HOGENOM" id="CLU_2114691_0_0_1"/>
<dbReference type="OrthoDB" id="3022617at2759"/>
<accession>A0A067SYQ6</accession>
<dbReference type="STRING" id="685588.A0A067SYQ6"/>
<keyword evidence="2" id="KW-1185">Reference proteome</keyword>
<dbReference type="Proteomes" id="UP000027222">
    <property type="component" value="Unassembled WGS sequence"/>
</dbReference>
<evidence type="ECO:0000313" key="2">
    <source>
        <dbReference type="Proteomes" id="UP000027222"/>
    </source>
</evidence>
<sequence length="124" mass="14543">MYITNQSKYIRGQPGEFAAHHIAYIPKLGDKIHDWYFKTFGKVPTAAMLTHLRRELIQAIWLLLLDDEMMRAYEEGEAIKLFDDILRAMVLMSCIKFLGKWMCPRCLSLKEMVWLVGSKSDMRN</sequence>
<organism evidence="1 2">
    <name type="scientific">Galerina marginata (strain CBS 339.88)</name>
    <dbReference type="NCBI Taxonomy" id="685588"/>
    <lineage>
        <taxon>Eukaryota</taxon>
        <taxon>Fungi</taxon>
        <taxon>Dikarya</taxon>
        <taxon>Basidiomycota</taxon>
        <taxon>Agaricomycotina</taxon>
        <taxon>Agaricomycetes</taxon>
        <taxon>Agaricomycetidae</taxon>
        <taxon>Agaricales</taxon>
        <taxon>Agaricineae</taxon>
        <taxon>Strophariaceae</taxon>
        <taxon>Galerina</taxon>
    </lineage>
</organism>
<name>A0A067SYQ6_GALM3</name>
<protein>
    <submittedName>
        <fullName evidence="1">Uncharacterized protein</fullName>
    </submittedName>
</protein>
<dbReference type="EMBL" id="KL142379">
    <property type="protein sequence ID" value="KDR76065.1"/>
    <property type="molecule type" value="Genomic_DNA"/>
</dbReference>
<gene>
    <name evidence="1" type="ORF">GALMADRAFT_67478</name>
</gene>
<reference evidence="2" key="1">
    <citation type="journal article" date="2014" name="Proc. Natl. Acad. Sci. U.S.A.">
        <title>Extensive sampling of basidiomycete genomes demonstrates inadequacy of the white-rot/brown-rot paradigm for wood decay fungi.</title>
        <authorList>
            <person name="Riley R."/>
            <person name="Salamov A.A."/>
            <person name="Brown D.W."/>
            <person name="Nagy L.G."/>
            <person name="Floudas D."/>
            <person name="Held B.W."/>
            <person name="Levasseur A."/>
            <person name="Lombard V."/>
            <person name="Morin E."/>
            <person name="Otillar R."/>
            <person name="Lindquist E.A."/>
            <person name="Sun H."/>
            <person name="LaButti K.M."/>
            <person name="Schmutz J."/>
            <person name="Jabbour D."/>
            <person name="Luo H."/>
            <person name="Baker S.E."/>
            <person name="Pisabarro A.G."/>
            <person name="Walton J.D."/>
            <person name="Blanchette R.A."/>
            <person name="Henrissat B."/>
            <person name="Martin F."/>
            <person name="Cullen D."/>
            <person name="Hibbett D.S."/>
            <person name="Grigoriev I.V."/>
        </authorList>
    </citation>
    <scope>NUCLEOTIDE SEQUENCE [LARGE SCALE GENOMIC DNA]</scope>
    <source>
        <strain evidence="2">CBS 339.88</strain>
    </source>
</reference>